<protein>
    <submittedName>
        <fullName evidence="1">Uncharacterized protein</fullName>
    </submittedName>
</protein>
<name>V2XD93_MONRO</name>
<dbReference type="AlphaFoldDB" id="V2XD93"/>
<reference evidence="1 2" key="1">
    <citation type="journal article" date="2014" name="BMC Genomics">
        <title>Genome and secretome analysis of the hemibiotrophic fungal pathogen, Moniliophthora roreri, which causes frosty pod rot disease of cacao: mechanisms of the biotrophic and necrotrophic phases.</title>
        <authorList>
            <person name="Meinhardt L.W."/>
            <person name="Costa G.G.L."/>
            <person name="Thomazella D.P.T."/>
            <person name="Teixeira P.J.P.L."/>
            <person name="Carazzolle M.F."/>
            <person name="Schuster S.C."/>
            <person name="Carlson J.E."/>
            <person name="Guiltinan M.J."/>
            <person name="Mieczkowski P."/>
            <person name="Farmer A."/>
            <person name="Ramaraj T."/>
            <person name="Crozier J."/>
            <person name="Davis R.E."/>
            <person name="Shao J."/>
            <person name="Melnick R.L."/>
            <person name="Pereira G.A.G."/>
            <person name="Bailey B.A."/>
        </authorList>
    </citation>
    <scope>NUCLEOTIDE SEQUENCE [LARGE SCALE GENOMIC DNA]</scope>
    <source>
        <strain evidence="1 2">MCA 2997</strain>
    </source>
</reference>
<dbReference type="HOGENOM" id="CLU_1147441_0_0_1"/>
<dbReference type="Proteomes" id="UP000017559">
    <property type="component" value="Unassembled WGS sequence"/>
</dbReference>
<sequence>MSRNDDFFAYNFAFGLEVKQRFPTFHSAIGALHQIRKPSEACVDSDHVNTALLALAAIGRATARPTTHSKNVILIKQNWNSDRASFFSWVALYIREHGRSILKALAGFARPPRELATVGGQEDYMMISQESQEYASRRGVVVLNFCDRENLNILSLECLKICHIDDAVEDPRLRSDPDFVKSLRSRHLSLDETEMQVLAFFPDTTRGGDCAFPLQEVCRLPQLVEDMDSEGDSLGKDLEGDL</sequence>
<organism evidence="1 2">
    <name type="scientific">Moniliophthora roreri (strain MCA 2997)</name>
    <name type="common">Cocoa frosty pod rot fungus</name>
    <name type="synonym">Crinipellis roreri</name>
    <dbReference type="NCBI Taxonomy" id="1381753"/>
    <lineage>
        <taxon>Eukaryota</taxon>
        <taxon>Fungi</taxon>
        <taxon>Dikarya</taxon>
        <taxon>Basidiomycota</taxon>
        <taxon>Agaricomycotina</taxon>
        <taxon>Agaricomycetes</taxon>
        <taxon>Agaricomycetidae</taxon>
        <taxon>Agaricales</taxon>
        <taxon>Marasmiineae</taxon>
        <taxon>Marasmiaceae</taxon>
        <taxon>Moniliophthora</taxon>
    </lineage>
</organism>
<accession>V2XD93</accession>
<evidence type="ECO:0000313" key="2">
    <source>
        <dbReference type="Proteomes" id="UP000017559"/>
    </source>
</evidence>
<proteinExistence type="predicted"/>
<keyword evidence="2" id="KW-1185">Reference proteome</keyword>
<comment type="caution">
    <text evidence="1">The sequence shown here is derived from an EMBL/GenBank/DDBJ whole genome shotgun (WGS) entry which is preliminary data.</text>
</comment>
<dbReference type="KEGG" id="mrr:Moror_10679"/>
<dbReference type="EMBL" id="AWSO01000330">
    <property type="protein sequence ID" value="ESK91677.1"/>
    <property type="molecule type" value="Genomic_DNA"/>
</dbReference>
<evidence type="ECO:0000313" key="1">
    <source>
        <dbReference type="EMBL" id="ESK91677.1"/>
    </source>
</evidence>
<gene>
    <name evidence="1" type="ORF">Moror_10679</name>
</gene>